<keyword evidence="2" id="KW-1185">Reference proteome</keyword>
<reference evidence="2" key="1">
    <citation type="journal article" date="2023" name="Nat. Plants">
        <title>Single-cell RNA sequencing provides a high-resolution roadmap for understanding the multicellular compartmentation of specialized metabolism.</title>
        <authorList>
            <person name="Sun S."/>
            <person name="Shen X."/>
            <person name="Li Y."/>
            <person name="Li Y."/>
            <person name="Wang S."/>
            <person name="Li R."/>
            <person name="Zhang H."/>
            <person name="Shen G."/>
            <person name="Guo B."/>
            <person name="Wei J."/>
            <person name="Xu J."/>
            <person name="St-Pierre B."/>
            <person name="Chen S."/>
            <person name="Sun C."/>
        </authorList>
    </citation>
    <scope>NUCLEOTIDE SEQUENCE [LARGE SCALE GENOMIC DNA]</scope>
</reference>
<dbReference type="EMBL" id="CM044706">
    <property type="protein sequence ID" value="KAI5655990.1"/>
    <property type="molecule type" value="Genomic_DNA"/>
</dbReference>
<gene>
    <name evidence="1" type="ORF">M9H77_24783</name>
</gene>
<comment type="caution">
    <text evidence="1">The sequence shown here is derived from an EMBL/GenBank/DDBJ whole genome shotgun (WGS) entry which is preliminary data.</text>
</comment>
<proteinExistence type="predicted"/>
<organism evidence="1 2">
    <name type="scientific">Catharanthus roseus</name>
    <name type="common">Madagascar periwinkle</name>
    <name type="synonym">Vinca rosea</name>
    <dbReference type="NCBI Taxonomy" id="4058"/>
    <lineage>
        <taxon>Eukaryota</taxon>
        <taxon>Viridiplantae</taxon>
        <taxon>Streptophyta</taxon>
        <taxon>Embryophyta</taxon>
        <taxon>Tracheophyta</taxon>
        <taxon>Spermatophyta</taxon>
        <taxon>Magnoliopsida</taxon>
        <taxon>eudicotyledons</taxon>
        <taxon>Gunneridae</taxon>
        <taxon>Pentapetalae</taxon>
        <taxon>asterids</taxon>
        <taxon>lamiids</taxon>
        <taxon>Gentianales</taxon>
        <taxon>Apocynaceae</taxon>
        <taxon>Rauvolfioideae</taxon>
        <taxon>Vinceae</taxon>
        <taxon>Catharanthinae</taxon>
        <taxon>Catharanthus</taxon>
    </lineage>
</organism>
<protein>
    <submittedName>
        <fullName evidence="1">Uncharacterized protein</fullName>
    </submittedName>
</protein>
<accession>A0ACC0A530</accession>
<dbReference type="Proteomes" id="UP001060085">
    <property type="component" value="Linkage Group LG06"/>
</dbReference>
<sequence>MDDSFLQLISIASSIIILTYLFFKSLKLSNKKSLPQPQGKLPILGHLHLLLGSKPTHLIFSEMADKYGPIFTIKLGSKQTIIINNGNAAKECLTSDNDKIFAGRPKSLAGEILVQEQDFMDLMISALETAIVDDPSGPDADTINLATCLSLLTGATDTATVTWTWALTLLLNHPQEMKKVMAELDEKVGKERRVQESDMKKLVYLDAVIKETWRLYPPAPLGFPHESIDECFVAGYKIPKGTRMFVNIHKIQRDPNVWSNPNEFQPERFLIGKNIDAKGKNLGLIPFSSGRRMCPGMPYALNVIPYVLANLLQCFEFLKPSDEPIDMTESLGLTSFKATPLEVILSPRLSPHLYE</sequence>
<name>A0ACC0A530_CATRO</name>
<evidence type="ECO:0000313" key="1">
    <source>
        <dbReference type="EMBL" id="KAI5655990.1"/>
    </source>
</evidence>
<evidence type="ECO:0000313" key="2">
    <source>
        <dbReference type="Proteomes" id="UP001060085"/>
    </source>
</evidence>